<sequence length="155" mass="17702">MNTNYRLEIFYSPSGHRIYSGELPYGIKGKFGPGIKSRIIALKHVANVSEPKIHEFLENIGVQISRATISRILTKDIDIFHQEKAELFQEGLKATSYRQIDDTGVRVNGVNQYTQILCNPYYAAYFTVLNKNRENVLDVLLCGKKRTALLMKHLI</sequence>
<dbReference type="Pfam" id="PF03050">
    <property type="entry name" value="DDE_Tnp_IS66"/>
    <property type="match status" value="1"/>
</dbReference>
<evidence type="ECO:0000313" key="3">
    <source>
        <dbReference type="Proteomes" id="UP000600774"/>
    </source>
</evidence>
<reference evidence="2" key="1">
    <citation type="journal article" date="2020" name="bioRxiv">
        <title>A rank-normalized archaeal taxonomy based on genome phylogeny resolves widespread incomplete and uneven classifications.</title>
        <authorList>
            <person name="Rinke C."/>
            <person name="Chuvochina M."/>
            <person name="Mussig A.J."/>
            <person name="Chaumeil P.-A."/>
            <person name="Waite D.W."/>
            <person name="Whitman W.B."/>
            <person name="Parks D.H."/>
            <person name="Hugenholtz P."/>
        </authorList>
    </citation>
    <scope>NUCLEOTIDE SEQUENCE</scope>
    <source>
        <strain evidence="2">UBA8876</strain>
    </source>
</reference>
<protein>
    <submittedName>
        <fullName evidence="2">Transposase</fullName>
    </submittedName>
</protein>
<dbReference type="InterPro" id="IPR004291">
    <property type="entry name" value="Transposase_IS66_central"/>
</dbReference>
<organism evidence="2 3">
    <name type="scientific">Methanosarcina acetivorans</name>
    <dbReference type="NCBI Taxonomy" id="2214"/>
    <lineage>
        <taxon>Archaea</taxon>
        <taxon>Methanobacteriati</taxon>
        <taxon>Methanobacteriota</taxon>
        <taxon>Stenosarchaea group</taxon>
        <taxon>Methanomicrobia</taxon>
        <taxon>Methanosarcinales</taxon>
        <taxon>Methanosarcinaceae</taxon>
        <taxon>Methanosarcina</taxon>
    </lineage>
</organism>
<dbReference type="GeneID" id="24783062"/>
<evidence type="ECO:0000259" key="1">
    <source>
        <dbReference type="Pfam" id="PF03050"/>
    </source>
</evidence>
<dbReference type="Proteomes" id="UP000600774">
    <property type="component" value="Unassembled WGS sequence"/>
</dbReference>
<feature type="domain" description="Transposase IS66 central" evidence="1">
    <location>
        <begin position="28"/>
        <end position="113"/>
    </location>
</feature>
<name>A0A832SF40_9EURY</name>
<proteinExistence type="predicted"/>
<comment type="caution">
    <text evidence="2">The sequence shown here is derived from an EMBL/GenBank/DDBJ whole genome shotgun (WGS) entry which is preliminary data.</text>
</comment>
<dbReference type="EMBL" id="DUJU01000056">
    <property type="protein sequence ID" value="HIH93399.1"/>
    <property type="molecule type" value="Genomic_DNA"/>
</dbReference>
<dbReference type="RefSeq" id="WP_157860323.1">
    <property type="nucleotide sequence ID" value="NZ_DUJU01000056.1"/>
</dbReference>
<dbReference type="AlphaFoldDB" id="A0A832SF40"/>
<gene>
    <name evidence="2" type="ORF">HA338_04970</name>
</gene>
<accession>A0A832SF40</accession>
<evidence type="ECO:0000313" key="2">
    <source>
        <dbReference type="EMBL" id="HIH93399.1"/>
    </source>
</evidence>